<name>A0A4C1ZKC6_EUMVA</name>
<evidence type="ECO:0000313" key="3">
    <source>
        <dbReference type="Proteomes" id="UP000299102"/>
    </source>
</evidence>
<feature type="domain" description="Reverse transcriptase" evidence="1">
    <location>
        <begin position="59"/>
        <end position="175"/>
    </location>
</feature>
<gene>
    <name evidence="2" type="ORF">EVAR_61940_1</name>
</gene>
<accession>A0A4C1ZKC6</accession>
<dbReference type="InterPro" id="IPR043502">
    <property type="entry name" value="DNA/RNA_pol_sf"/>
</dbReference>
<dbReference type="PANTHER" id="PTHR47027">
    <property type="entry name" value="REVERSE TRANSCRIPTASE DOMAIN-CONTAINING PROTEIN"/>
    <property type="match status" value="1"/>
</dbReference>
<keyword evidence="3" id="KW-1185">Reference proteome</keyword>
<protein>
    <recommendedName>
        <fullName evidence="1">Reverse transcriptase domain-containing protein</fullName>
    </recommendedName>
</protein>
<dbReference type="PANTHER" id="PTHR47027:SF20">
    <property type="entry name" value="REVERSE TRANSCRIPTASE-LIKE PROTEIN WITH RNA-DIRECTED DNA POLYMERASE DOMAIN"/>
    <property type="match status" value="1"/>
</dbReference>
<dbReference type="GO" id="GO:0071897">
    <property type="term" value="P:DNA biosynthetic process"/>
    <property type="evidence" value="ECO:0007669"/>
    <property type="project" value="UniProtKB-ARBA"/>
</dbReference>
<dbReference type="EMBL" id="BGZK01001881">
    <property type="protein sequence ID" value="GBP87752.1"/>
    <property type="molecule type" value="Genomic_DNA"/>
</dbReference>
<proteinExistence type="predicted"/>
<reference evidence="2 3" key="1">
    <citation type="journal article" date="2019" name="Commun. Biol.">
        <title>The bagworm genome reveals a unique fibroin gene that provides high tensile strength.</title>
        <authorList>
            <person name="Kono N."/>
            <person name="Nakamura H."/>
            <person name="Ohtoshi R."/>
            <person name="Tomita M."/>
            <person name="Numata K."/>
            <person name="Arakawa K."/>
        </authorList>
    </citation>
    <scope>NUCLEOTIDE SEQUENCE [LARGE SCALE GENOMIC DNA]</scope>
</reference>
<sequence>MGEPARHRPRRLALLKRTRPSFISGSALLYRLSRAGTSHKMIYCRTLVLDCIDHIAVEWIREFRRSSSACIRLNGAYTDWLDIRKGVRQEWVASLWLFNPFMDNYLYDLKEDECGLRMDELPVKCLLYADDQVILAPSACELQELINKMNDSVKKRGMKVNVGRTKVMVFERSKGTTECDVPIEGGKSELVEEFVYMGSLFTNDGKYGRDIERRVNVRNKANGALLAIMNSKGVS</sequence>
<dbReference type="InterPro" id="IPR000477">
    <property type="entry name" value="RT_dom"/>
</dbReference>
<dbReference type="OrthoDB" id="8775810at2759"/>
<dbReference type="AlphaFoldDB" id="A0A4C1ZKC6"/>
<dbReference type="Pfam" id="PF00078">
    <property type="entry name" value="RVT_1"/>
    <property type="match status" value="1"/>
</dbReference>
<organism evidence="2 3">
    <name type="scientific">Eumeta variegata</name>
    <name type="common">Bagworm moth</name>
    <name type="synonym">Eumeta japonica</name>
    <dbReference type="NCBI Taxonomy" id="151549"/>
    <lineage>
        <taxon>Eukaryota</taxon>
        <taxon>Metazoa</taxon>
        <taxon>Ecdysozoa</taxon>
        <taxon>Arthropoda</taxon>
        <taxon>Hexapoda</taxon>
        <taxon>Insecta</taxon>
        <taxon>Pterygota</taxon>
        <taxon>Neoptera</taxon>
        <taxon>Endopterygota</taxon>
        <taxon>Lepidoptera</taxon>
        <taxon>Glossata</taxon>
        <taxon>Ditrysia</taxon>
        <taxon>Tineoidea</taxon>
        <taxon>Psychidae</taxon>
        <taxon>Oiketicinae</taxon>
        <taxon>Eumeta</taxon>
    </lineage>
</organism>
<dbReference type="SUPFAM" id="SSF56672">
    <property type="entry name" value="DNA/RNA polymerases"/>
    <property type="match status" value="1"/>
</dbReference>
<dbReference type="STRING" id="151549.A0A4C1ZKC6"/>
<evidence type="ECO:0000259" key="1">
    <source>
        <dbReference type="Pfam" id="PF00078"/>
    </source>
</evidence>
<comment type="caution">
    <text evidence="2">The sequence shown here is derived from an EMBL/GenBank/DDBJ whole genome shotgun (WGS) entry which is preliminary data.</text>
</comment>
<evidence type="ECO:0000313" key="2">
    <source>
        <dbReference type="EMBL" id="GBP87752.1"/>
    </source>
</evidence>
<dbReference type="Proteomes" id="UP000299102">
    <property type="component" value="Unassembled WGS sequence"/>
</dbReference>